<dbReference type="SMART" id="SM00822">
    <property type="entry name" value="PKS_KR"/>
    <property type="match status" value="1"/>
</dbReference>
<dbReference type="InterPro" id="IPR002347">
    <property type="entry name" value="SDR_fam"/>
</dbReference>
<dbReference type="PANTHER" id="PTHR42760">
    <property type="entry name" value="SHORT-CHAIN DEHYDROGENASES/REDUCTASES FAMILY MEMBER"/>
    <property type="match status" value="1"/>
</dbReference>
<comment type="similarity">
    <text evidence="1">Belongs to the short-chain dehydrogenases/reductases (SDR) family.</text>
</comment>
<feature type="domain" description="Ketoreductase" evidence="3">
    <location>
        <begin position="8"/>
        <end position="192"/>
    </location>
</feature>
<evidence type="ECO:0000259" key="3">
    <source>
        <dbReference type="SMART" id="SM00822"/>
    </source>
</evidence>
<dbReference type="GO" id="GO:0016616">
    <property type="term" value="F:oxidoreductase activity, acting on the CH-OH group of donors, NAD or NADP as acceptor"/>
    <property type="evidence" value="ECO:0007669"/>
    <property type="project" value="UniProtKB-ARBA"/>
</dbReference>
<dbReference type="SUPFAM" id="SSF51735">
    <property type="entry name" value="NAD(P)-binding Rossmann-fold domains"/>
    <property type="match status" value="1"/>
</dbReference>
<dbReference type="FunFam" id="3.40.50.720:FF:000084">
    <property type="entry name" value="Short-chain dehydrogenase reductase"/>
    <property type="match status" value="1"/>
</dbReference>
<dbReference type="Gene3D" id="3.40.50.720">
    <property type="entry name" value="NAD(P)-binding Rossmann-like Domain"/>
    <property type="match status" value="1"/>
</dbReference>
<dbReference type="CDD" id="cd05233">
    <property type="entry name" value="SDR_c"/>
    <property type="match status" value="1"/>
</dbReference>
<keyword evidence="5" id="KW-1185">Reference proteome</keyword>
<dbReference type="Proteomes" id="UP000288246">
    <property type="component" value="Unassembled WGS sequence"/>
</dbReference>
<organism evidence="4 5">
    <name type="scientific">Cellulomonas algicola</name>
    <dbReference type="NCBI Taxonomy" id="2071633"/>
    <lineage>
        <taxon>Bacteria</taxon>
        <taxon>Bacillati</taxon>
        <taxon>Actinomycetota</taxon>
        <taxon>Actinomycetes</taxon>
        <taxon>Micrococcales</taxon>
        <taxon>Cellulomonadaceae</taxon>
        <taxon>Cellulomonas</taxon>
    </lineage>
</organism>
<dbReference type="AlphaFoldDB" id="A0A401UWI8"/>
<reference evidence="4 5" key="1">
    <citation type="submission" date="2018-11" db="EMBL/GenBank/DDBJ databases">
        <title>Draft genome sequence of Cellulomonas takizawaensis strain TKZ-21.</title>
        <authorList>
            <person name="Yamamura H."/>
            <person name="Hayashi T."/>
            <person name="Hamada M."/>
            <person name="Serisawa Y."/>
            <person name="Matsuyama K."/>
            <person name="Nakagawa Y."/>
            <person name="Otoguro M."/>
            <person name="Yanagida F."/>
            <person name="Hayakawa M."/>
        </authorList>
    </citation>
    <scope>NUCLEOTIDE SEQUENCE [LARGE SCALE GENOMIC DNA]</scope>
    <source>
        <strain evidence="4 5">TKZ-21</strain>
    </source>
</reference>
<dbReference type="PRINTS" id="PR00081">
    <property type="entry name" value="GDHRDH"/>
</dbReference>
<dbReference type="RefSeq" id="WP_124341591.1">
    <property type="nucleotide sequence ID" value="NZ_BHYL01000047.1"/>
</dbReference>
<evidence type="ECO:0000256" key="2">
    <source>
        <dbReference type="ARBA" id="ARBA00023002"/>
    </source>
</evidence>
<dbReference type="EMBL" id="BHYL01000047">
    <property type="protein sequence ID" value="GCD19045.1"/>
    <property type="molecule type" value="Genomic_DNA"/>
</dbReference>
<accession>A0A401UWI8</accession>
<dbReference type="OrthoDB" id="286404at2"/>
<protein>
    <submittedName>
        <fullName evidence="4">3-oxoacyl-ACP reductase</fullName>
    </submittedName>
</protein>
<dbReference type="PRINTS" id="PR00080">
    <property type="entry name" value="SDRFAMILY"/>
</dbReference>
<evidence type="ECO:0000313" key="5">
    <source>
        <dbReference type="Proteomes" id="UP000288246"/>
    </source>
</evidence>
<dbReference type="Pfam" id="PF13561">
    <property type="entry name" value="adh_short_C2"/>
    <property type="match status" value="1"/>
</dbReference>
<dbReference type="PANTHER" id="PTHR42760:SF40">
    <property type="entry name" value="3-OXOACYL-[ACYL-CARRIER-PROTEIN] REDUCTASE, CHLOROPLASTIC"/>
    <property type="match status" value="1"/>
</dbReference>
<evidence type="ECO:0000256" key="1">
    <source>
        <dbReference type="ARBA" id="ARBA00006484"/>
    </source>
</evidence>
<dbReference type="InterPro" id="IPR057326">
    <property type="entry name" value="KR_dom"/>
</dbReference>
<evidence type="ECO:0000313" key="4">
    <source>
        <dbReference type="EMBL" id="GCD19045.1"/>
    </source>
</evidence>
<dbReference type="GO" id="GO:0030497">
    <property type="term" value="P:fatty acid elongation"/>
    <property type="evidence" value="ECO:0007669"/>
    <property type="project" value="TreeGrafter"/>
</dbReference>
<keyword evidence="2" id="KW-0560">Oxidoreductase</keyword>
<name>A0A401UWI8_9CELL</name>
<proteinExistence type="inferred from homology"/>
<dbReference type="InterPro" id="IPR036291">
    <property type="entry name" value="NAD(P)-bd_dom_sf"/>
</dbReference>
<gene>
    <name evidence="4" type="ORF">CTKZ_06070</name>
</gene>
<comment type="caution">
    <text evidence="4">The sequence shown here is derived from an EMBL/GenBank/DDBJ whole genome shotgun (WGS) entry which is preliminary data.</text>
</comment>
<sequence>MGEGLKGRRALVTGGASGIGRAVAVALARAGADVAVTHLAHDPSQVVAEIEEEGRSATAVQVDARHSWDVDKAVSTAAAALGGGIDLLVNNVGGIVERRMLAAMDDAHWHHVLDLNLSSVFYATRAALSVMPDGGRVVSIGAQAARSGGGTGMVAYTTAKAALEGFTRALARELGPRRITVNAVAPGFVAHTPFHATHTPEPAQRAAVAAAAVGRAGIPDDVAEAVLYLVSDGAAFVTGTVLDVNGGAYFT</sequence>